<dbReference type="EMBL" id="LGRB01000020">
    <property type="protein sequence ID" value="OCT44701.1"/>
    <property type="molecule type" value="Genomic_DNA"/>
</dbReference>
<organism evidence="1 2">
    <name type="scientific">Cladophialophora carrionii</name>
    <dbReference type="NCBI Taxonomy" id="86049"/>
    <lineage>
        <taxon>Eukaryota</taxon>
        <taxon>Fungi</taxon>
        <taxon>Dikarya</taxon>
        <taxon>Ascomycota</taxon>
        <taxon>Pezizomycotina</taxon>
        <taxon>Eurotiomycetes</taxon>
        <taxon>Chaetothyriomycetidae</taxon>
        <taxon>Chaetothyriales</taxon>
        <taxon>Herpotrichiellaceae</taxon>
        <taxon>Cladophialophora</taxon>
    </lineage>
</organism>
<reference evidence="2" key="1">
    <citation type="submission" date="2015-07" db="EMBL/GenBank/DDBJ databases">
        <authorList>
            <person name="Teixeira M.M."/>
            <person name="Souza R.C."/>
            <person name="Almeida L.G."/>
            <person name="Vicente V.A."/>
            <person name="de Hoog S."/>
            <person name="Bocca A.L."/>
            <person name="de Almeida S.R."/>
            <person name="Vasconcelos A.T."/>
            <person name="Felipe M.S."/>
        </authorList>
    </citation>
    <scope>NUCLEOTIDE SEQUENCE [LARGE SCALE GENOMIC DNA]</scope>
    <source>
        <strain evidence="2">KSF</strain>
    </source>
</reference>
<accession>A0A1C1C8B2</accession>
<dbReference type="Proteomes" id="UP000094526">
    <property type="component" value="Unassembled WGS sequence"/>
</dbReference>
<comment type="caution">
    <text evidence="1">The sequence shown here is derived from an EMBL/GenBank/DDBJ whole genome shotgun (WGS) entry which is preliminary data.</text>
</comment>
<protein>
    <submittedName>
        <fullName evidence="1">Uncharacterized protein</fullName>
    </submittedName>
</protein>
<evidence type="ECO:0000313" key="1">
    <source>
        <dbReference type="EMBL" id="OCT44701.1"/>
    </source>
</evidence>
<evidence type="ECO:0000313" key="2">
    <source>
        <dbReference type="Proteomes" id="UP000094526"/>
    </source>
</evidence>
<keyword evidence="2" id="KW-1185">Reference proteome</keyword>
<dbReference type="AlphaFoldDB" id="A0A1C1C8B2"/>
<proteinExistence type="predicted"/>
<name>A0A1C1C8B2_9EURO</name>
<sequence>MGKLESDDELFEENIHSQRADVELFGEDFESSFRLDASLRSVLELKGECRKTSTKQAGSESECEVEIGTTRPISVVMPCLPETVECSKLSPVQVSTRGLGCDHAPDQPHSCWCPAVENAKFT</sequence>
<dbReference type="VEuPathDB" id="FungiDB:CLCR_06438"/>
<gene>
    <name evidence="1" type="ORF">CLCR_06438</name>
</gene>